<comment type="caution">
    <text evidence="2">The sequence shown here is derived from an EMBL/GenBank/DDBJ whole genome shotgun (WGS) entry which is preliminary data.</text>
</comment>
<keyword evidence="3" id="KW-1185">Reference proteome</keyword>
<gene>
    <name evidence="2" type="ORF">Nepgr_007099</name>
</gene>
<dbReference type="AlphaFoldDB" id="A0AAD3S6K2"/>
<evidence type="ECO:0008006" key="4">
    <source>
        <dbReference type="Google" id="ProtNLM"/>
    </source>
</evidence>
<sequence length="101" mass="11264">MRVKKQLLGIAFTQLILWLFISPAAACPSDSDGKSCKDCIVHTMKHNCPSCVSMLRCMAKCLWGGTQRIKCQNRCDCNGDKFPRLPDCRNCLSKCKCSCIS</sequence>
<accession>A0AAD3S6K2</accession>
<evidence type="ECO:0000256" key="1">
    <source>
        <dbReference type="SAM" id="SignalP"/>
    </source>
</evidence>
<dbReference type="EMBL" id="BSYO01000005">
    <property type="protein sequence ID" value="GMH05259.1"/>
    <property type="molecule type" value="Genomic_DNA"/>
</dbReference>
<dbReference type="Proteomes" id="UP001279734">
    <property type="component" value="Unassembled WGS sequence"/>
</dbReference>
<evidence type="ECO:0000313" key="2">
    <source>
        <dbReference type="EMBL" id="GMH05259.1"/>
    </source>
</evidence>
<keyword evidence="1" id="KW-0732">Signal</keyword>
<evidence type="ECO:0000313" key="3">
    <source>
        <dbReference type="Proteomes" id="UP001279734"/>
    </source>
</evidence>
<reference evidence="2" key="1">
    <citation type="submission" date="2023-05" db="EMBL/GenBank/DDBJ databases">
        <title>Nepenthes gracilis genome sequencing.</title>
        <authorList>
            <person name="Fukushima K."/>
        </authorList>
    </citation>
    <scope>NUCLEOTIDE SEQUENCE</scope>
    <source>
        <strain evidence="2">SING2019-196</strain>
    </source>
</reference>
<organism evidence="2 3">
    <name type="scientific">Nepenthes gracilis</name>
    <name type="common">Slender pitcher plant</name>
    <dbReference type="NCBI Taxonomy" id="150966"/>
    <lineage>
        <taxon>Eukaryota</taxon>
        <taxon>Viridiplantae</taxon>
        <taxon>Streptophyta</taxon>
        <taxon>Embryophyta</taxon>
        <taxon>Tracheophyta</taxon>
        <taxon>Spermatophyta</taxon>
        <taxon>Magnoliopsida</taxon>
        <taxon>eudicotyledons</taxon>
        <taxon>Gunneridae</taxon>
        <taxon>Pentapetalae</taxon>
        <taxon>Caryophyllales</taxon>
        <taxon>Nepenthaceae</taxon>
        <taxon>Nepenthes</taxon>
    </lineage>
</organism>
<protein>
    <recommendedName>
        <fullName evidence="4">TNFR-Cys domain-containing protein</fullName>
    </recommendedName>
</protein>
<proteinExistence type="predicted"/>
<feature type="signal peptide" evidence="1">
    <location>
        <begin position="1"/>
        <end position="26"/>
    </location>
</feature>
<feature type="chain" id="PRO_5041990778" description="TNFR-Cys domain-containing protein" evidence="1">
    <location>
        <begin position="27"/>
        <end position="101"/>
    </location>
</feature>
<name>A0AAD3S6K2_NEPGR</name>